<feature type="region of interest" description="Disordered" evidence="1">
    <location>
        <begin position="385"/>
        <end position="534"/>
    </location>
</feature>
<dbReference type="GO" id="GO:0051087">
    <property type="term" value="F:protein-folding chaperone binding"/>
    <property type="evidence" value="ECO:0007669"/>
    <property type="project" value="InterPro"/>
</dbReference>
<evidence type="ECO:0000313" key="4">
    <source>
        <dbReference type="Proteomes" id="UP000182259"/>
    </source>
</evidence>
<feature type="compositionally biased region" description="Polar residues" evidence="1">
    <location>
        <begin position="311"/>
        <end position="336"/>
    </location>
</feature>
<feature type="compositionally biased region" description="Low complexity" evidence="1">
    <location>
        <begin position="505"/>
        <end position="515"/>
    </location>
</feature>
<feature type="region of interest" description="Disordered" evidence="1">
    <location>
        <begin position="1"/>
        <end position="144"/>
    </location>
</feature>
<dbReference type="EMBL" id="LT635766">
    <property type="protein sequence ID" value="SGZ52993.1"/>
    <property type="molecule type" value="Genomic_DNA"/>
</dbReference>
<sequence length="827" mass="92548">MAQLSPSSKKVDEFLSSLSQISQDRLRENQKRQRDLQRDIDELRRTSPPIHHNEHGITELKFNRSARGNFYEKWKDTPPQLPSRPHDDESPPLPSRPKPEAYSSHSNSQHSKLGKPDKPEKPEKLERFRSEENAPNLPTRPQSINNVVAAVGIAMPVARKTESVTKALLNIPQYSARPKGTSGSGQLRSFGEMEKQIQAGSRIFSKTRPDVPAKPEIRSDRSKPELPKSQLLNSENYRLESSTSENFKSSKPLVPLKPVNKPLVPLKPVVKPTETPKEIQPKFAPLKPVKPAEKSNGANTKPTRPDKPSFKSFTDLDSQELKQQIQRLSPTKSNASAERGFGAPKPSPSSLKPVKPSKPEKLEVPEALNALSKLRPARPMKHVISVPLEAEEENQGKAELKKAEKEVEIQKPKPSIPGGFQTAKRIETPTSSQPKDSAALTYSQPDFRSKLSSILRSNTDPSANAPVSRLEPIRRSQSTKVSTKLTHPNKTRAKGPKRKLPKQIGSTDSTDSTGSIPIANSDKGIKERPRLPSRNISVGSETTLLTLDTTLNNLSAFASTKLMVDESPSTVSKRKLLQSNQRNLHCRQNQRESSLVTFSFRSAHHPPRKVKLAKKVWPAANMDDITSQLTQVKSRLAESLALLYNHVEHLVPAEVENAWNSYIKALSTTGKDDIIHDLSNFNVTPATATIAVTTVTAMVFFSKWFKSASGEQPKTPKIKKKKKPSKAQVANKQIQQILDFVEDTYVPQIDEYLEKYATLSDNDKEYKFKYFEEMLLKELLKLDGVDVAGSEVLRENRKKVIKFVQEHQKRLDKFKKEQDSAVKTGTN</sequence>
<feature type="compositionally biased region" description="Basic and acidic residues" evidence="1">
    <location>
        <begin position="394"/>
        <end position="411"/>
    </location>
</feature>
<protein>
    <submittedName>
        <fullName evidence="3">CIC11C00000003335</fullName>
    </submittedName>
</protein>
<dbReference type="SUPFAM" id="SSF63491">
    <property type="entry name" value="BAG domain"/>
    <property type="match status" value="1"/>
</dbReference>
<feature type="compositionally biased region" description="Basic and acidic residues" evidence="1">
    <location>
        <begin position="207"/>
        <end position="226"/>
    </location>
</feature>
<reference evidence="3 4" key="1">
    <citation type="submission" date="2016-10" db="EMBL/GenBank/DDBJ databases">
        <authorList>
            <person name="de Groot N.N."/>
        </authorList>
    </citation>
    <scope>NUCLEOTIDE SEQUENCE [LARGE SCALE GENOMIC DNA]</scope>
    <source>
        <strain evidence="3 4">PYCC 4715</strain>
    </source>
</reference>
<feature type="compositionally biased region" description="Basic and acidic residues" evidence="1">
    <location>
        <begin position="24"/>
        <end position="62"/>
    </location>
</feature>
<evidence type="ECO:0000313" key="3">
    <source>
        <dbReference type="EMBL" id="SGZ52993.1"/>
    </source>
</evidence>
<evidence type="ECO:0000259" key="2">
    <source>
        <dbReference type="PROSITE" id="PS51035"/>
    </source>
</evidence>
<feature type="compositionally biased region" description="Basic residues" evidence="1">
    <location>
        <begin position="487"/>
        <end position="501"/>
    </location>
</feature>
<evidence type="ECO:0000256" key="1">
    <source>
        <dbReference type="SAM" id="MobiDB-lite"/>
    </source>
</evidence>
<accession>A0A1L0BNQ3</accession>
<dbReference type="Gene3D" id="1.20.58.120">
    <property type="entry name" value="BAG domain"/>
    <property type="match status" value="1"/>
</dbReference>
<feature type="compositionally biased region" description="Polar residues" evidence="1">
    <location>
        <begin position="428"/>
        <end position="462"/>
    </location>
</feature>
<gene>
    <name evidence="3" type="ORF">SAMEA4029009_CIC11G00000003335</name>
</gene>
<feature type="compositionally biased region" description="Low complexity" evidence="1">
    <location>
        <begin position="251"/>
        <end position="272"/>
    </location>
</feature>
<proteinExistence type="predicted"/>
<dbReference type="PROSITE" id="PS51035">
    <property type="entry name" value="BAG"/>
    <property type="match status" value="1"/>
</dbReference>
<dbReference type="AlphaFoldDB" id="A0A1L0BNQ3"/>
<dbReference type="InterPro" id="IPR036533">
    <property type="entry name" value="BAG_dom_sf"/>
</dbReference>
<feature type="domain" description="BAG" evidence="2">
    <location>
        <begin position="760"/>
        <end position="815"/>
    </location>
</feature>
<feature type="compositionally biased region" description="Basic and acidic residues" evidence="1">
    <location>
        <begin position="114"/>
        <end position="132"/>
    </location>
</feature>
<dbReference type="Proteomes" id="UP000182259">
    <property type="component" value="Chromosome III"/>
</dbReference>
<name>A0A1L0BNQ3_9ASCO</name>
<dbReference type="SMART" id="SM00264">
    <property type="entry name" value="BAG"/>
    <property type="match status" value="1"/>
</dbReference>
<dbReference type="Pfam" id="PF02179">
    <property type="entry name" value="BAG"/>
    <property type="match status" value="1"/>
</dbReference>
<feature type="compositionally biased region" description="Polar residues" evidence="1">
    <location>
        <begin position="230"/>
        <end position="249"/>
    </location>
</feature>
<dbReference type="InterPro" id="IPR003103">
    <property type="entry name" value="BAG_domain"/>
</dbReference>
<feature type="compositionally biased region" description="Polar residues" evidence="1">
    <location>
        <begin position="475"/>
        <end position="486"/>
    </location>
</feature>
<feature type="region of interest" description="Disordered" evidence="1">
    <location>
        <begin position="200"/>
        <end position="367"/>
    </location>
</feature>
<organism evidence="3 4">
    <name type="scientific">Sungouiella intermedia</name>
    <dbReference type="NCBI Taxonomy" id="45354"/>
    <lineage>
        <taxon>Eukaryota</taxon>
        <taxon>Fungi</taxon>
        <taxon>Dikarya</taxon>
        <taxon>Ascomycota</taxon>
        <taxon>Saccharomycotina</taxon>
        <taxon>Pichiomycetes</taxon>
        <taxon>Metschnikowiaceae</taxon>
        <taxon>Sungouiella</taxon>
    </lineage>
</organism>